<keyword evidence="3 12" id="KW-0812">Transmembrane</keyword>
<dbReference type="CDD" id="cd00118">
    <property type="entry name" value="LysM"/>
    <property type="match status" value="2"/>
</dbReference>
<keyword evidence="7" id="KW-0325">Glycoprotein</keyword>
<evidence type="ECO:0000256" key="4">
    <source>
        <dbReference type="ARBA" id="ARBA00022737"/>
    </source>
</evidence>
<evidence type="ECO:0000256" key="10">
    <source>
        <dbReference type="ARBA" id="ARBA00034651"/>
    </source>
</evidence>
<dbReference type="GO" id="GO:0015250">
    <property type="term" value="F:water channel activity"/>
    <property type="evidence" value="ECO:0007669"/>
    <property type="project" value="TreeGrafter"/>
</dbReference>
<keyword evidence="8" id="KW-0119">Carbohydrate metabolism</keyword>
<evidence type="ECO:0000256" key="2">
    <source>
        <dbReference type="ARBA" id="ARBA00006175"/>
    </source>
</evidence>
<dbReference type="PROSITE" id="PS51782">
    <property type="entry name" value="LYSM"/>
    <property type="match status" value="2"/>
</dbReference>
<dbReference type="SUPFAM" id="SSF49452">
    <property type="entry name" value="Starch-binding domain-like"/>
    <property type="match status" value="2"/>
</dbReference>
<dbReference type="Pfam" id="PF00230">
    <property type="entry name" value="MIP"/>
    <property type="match status" value="1"/>
</dbReference>
<feature type="transmembrane region" description="Helical" evidence="12">
    <location>
        <begin position="674"/>
        <end position="697"/>
    </location>
</feature>
<protein>
    <recommendedName>
        <fullName evidence="17">CBM20 domain-containing protein</fullName>
    </recommendedName>
</protein>
<feature type="domain" description="LysM" evidence="14">
    <location>
        <begin position="263"/>
        <end position="309"/>
    </location>
</feature>
<dbReference type="InterPro" id="IPR013784">
    <property type="entry name" value="Carb-bd-like_fold"/>
</dbReference>
<dbReference type="Gene3D" id="2.60.40.10">
    <property type="entry name" value="Immunoglobulins"/>
    <property type="match status" value="2"/>
</dbReference>
<feature type="compositionally biased region" description="Low complexity" evidence="11">
    <location>
        <begin position="236"/>
        <end position="253"/>
    </location>
</feature>
<feature type="region of interest" description="Disordered" evidence="11">
    <location>
        <begin position="236"/>
        <end position="255"/>
    </location>
</feature>
<evidence type="ECO:0000256" key="7">
    <source>
        <dbReference type="ARBA" id="ARBA00023180"/>
    </source>
</evidence>
<dbReference type="PANTHER" id="PTHR19139">
    <property type="entry name" value="AQUAPORIN TRANSPORTER"/>
    <property type="match status" value="1"/>
</dbReference>
<dbReference type="AlphaFoldDB" id="A0A3M7DJU3"/>
<feature type="compositionally biased region" description="Polar residues" evidence="11">
    <location>
        <begin position="872"/>
        <end position="884"/>
    </location>
</feature>
<gene>
    <name evidence="15" type="ORF">D0864_12330</name>
</gene>
<feature type="compositionally biased region" description="Low complexity" evidence="11">
    <location>
        <begin position="149"/>
        <end position="165"/>
    </location>
</feature>
<dbReference type="Pfam" id="PF00686">
    <property type="entry name" value="CBM_20"/>
    <property type="match status" value="2"/>
</dbReference>
<dbReference type="PANTHER" id="PTHR19139:SF199">
    <property type="entry name" value="MIP17260P"/>
    <property type="match status" value="1"/>
</dbReference>
<comment type="catalytic activity">
    <reaction evidence="10">
        <text>H2O(in) = H2O(out)</text>
        <dbReference type="Rhea" id="RHEA:29667"/>
        <dbReference type="ChEBI" id="CHEBI:15377"/>
    </reaction>
</comment>
<feature type="transmembrane region" description="Helical" evidence="12">
    <location>
        <begin position="616"/>
        <end position="634"/>
    </location>
</feature>
<feature type="domain" description="LysM" evidence="14">
    <location>
        <begin position="181"/>
        <end position="227"/>
    </location>
</feature>
<dbReference type="SMART" id="SM00257">
    <property type="entry name" value="LysM"/>
    <property type="match status" value="2"/>
</dbReference>
<dbReference type="SUPFAM" id="SSF54106">
    <property type="entry name" value="LysM domain"/>
    <property type="match status" value="2"/>
</dbReference>
<feature type="domain" description="CBM20" evidence="13">
    <location>
        <begin position="235"/>
        <end position="396"/>
    </location>
</feature>
<keyword evidence="6 12" id="KW-0472">Membrane</keyword>
<evidence type="ECO:0000313" key="16">
    <source>
        <dbReference type="Proteomes" id="UP000269539"/>
    </source>
</evidence>
<dbReference type="PROSITE" id="PS51166">
    <property type="entry name" value="CBM20"/>
    <property type="match status" value="2"/>
</dbReference>
<dbReference type="GO" id="GO:0000272">
    <property type="term" value="P:polysaccharide catabolic process"/>
    <property type="evidence" value="ECO:0007669"/>
    <property type="project" value="UniProtKB-KW"/>
</dbReference>
<feature type="transmembrane region" description="Helical" evidence="12">
    <location>
        <begin position="704"/>
        <end position="724"/>
    </location>
</feature>
<evidence type="ECO:0008006" key="17">
    <source>
        <dbReference type="Google" id="ProtNLM"/>
    </source>
</evidence>
<dbReference type="VEuPathDB" id="FungiDB:BTJ68_11198"/>
<dbReference type="InterPro" id="IPR013783">
    <property type="entry name" value="Ig-like_fold"/>
</dbReference>
<dbReference type="Gene3D" id="1.20.1080.10">
    <property type="entry name" value="Glycerol uptake facilitator protein"/>
    <property type="match status" value="1"/>
</dbReference>
<accession>A0A3M7DJU3</accession>
<keyword evidence="9" id="KW-0624">Polysaccharide degradation</keyword>
<feature type="region of interest" description="Disordered" evidence="11">
    <location>
        <begin position="825"/>
        <end position="884"/>
    </location>
</feature>
<dbReference type="Gene3D" id="3.10.350.10">
    <property type="entry name" value="LysM domain"/>
    <property type="match status" value="3"/>
</dbReference>
<feature type="non-terminal residue" evidence="15">
    <location>
        <position position="1"/>
    </location>
</feature>
<dbReference type="InterPro" id="IPR036779">
    <property type="entry name" value="LysM_dom_sf"/>
</dbReference>
<dbReference type="Pfam" id="PF01476">
    <property type="entry name" value="LysM"/>
    <property type="match status" value="2"/>
</dbReference>
<feature type="region of interest" description="Disordered" evidence="11">
    <location>
        <begin position="148"/>
        <end position="173"/>
    </location>
</feature>
<dbReference type="GO" id="GO:2001070">
    <property type="term" value="F:starch binding"/>
    <property type="evidence" value="ECO:0007669"/>
    <property type="project" value="InterPro"/>
</dbReference>
<feature type="domain" description="CBM20" evidence="13">
    <location>
        <begin position="411"/>
        <end position="520"/>
    </location>
</feature>
<evidence type="ECO:0000256" key="8">
    <source>
        <dbReference type="ARBA" id="ARBA00023277"/>
    </source>
</evidence>
<dbReference type="InterPro" id="IPR018392">
    <property type="entry name" value="LysM"/>
</dbReference>
<name>A0A3M7DJU3_HORWE</name>
<evidence type="ECO:0000256" key="5">
    <source>
        <dbReference type="ARBA" id="ARBA00022989"/>
    </source>
</evidence>
<sequence>ADHNDNTRDADSNSCTAVASAWDIELEDLLDWNPSLSTDQEACATQPGRSYCVRQSTKVVYAPTGDECIAFNATEIPEGTNADCACFTEVSGYEGTVGLDCKAIADDSSITLVVLQDLNPWLASDCDNALFAGLGEWNHRAVCIGTNATSSSSSTRSSSSGSKTTKAMGPTRTGTPAGCRRFYTVQSGDGCAAIEETFDITFAQLYKWNPTIGEDCANLWLGYAYCVDASISATITTSSPTRSSPSVTTPTPTQEGMTKSCNDLYKVKSGDGCYDIASHYGISLEDFYTYNPAVGDDCSKLYPDNYVCVGVTSSGSCKIDVKFNTAHSTEWAKVSGADGSTNWQATAELPADTQVSYKFVKVQTDGTPVWEQDPNRSFLTSSCGGAAMQEGGSWQGGSAGSTAPSTISPIVPTCTSLDVVFEVLAQTTYGKSVYVIGSVPALGEWSTDAAVVLAADQYTQARPLWRGTISLAVGQDVQFKFIKINLDGTFTWEVDPNRKAPLQGAAIALPFTKAADPTNRAELEDSHVALRIPLAHKIPDDIRNHFVAMCGEYVGTTLFLFFALAGTQVANNIPSSSGQTVEEIGSNPQQLQYIALSFGFSLAVNAWVFFRISGGLFNPAVTVGMCIIGALPYLRGMLLFASQILGGMTAAALVACMFPGPLTVQTTLGGGTSIVQGLFIEMLLTAELVFTIFMLAAEKHKGTFIAPVGIGLSLFVAELVGVYFTGGSLNPARSFGPCVVNRQFNGYHWIYWVGPILGSIVAAGFYKFIKILEYETANPNQDAAERTTTEKKQMAIGEYQARHSGMPALSSATSRTSHTYGDFADRTEQEHSQRQHRPQGPVRAASSAVQSPAMGTADDAFAGLSDGGMHAGQNTSASEATQSPGMVVSDGMIVRRLGRGASYAA</sequence>
<dbReference type="InterPro" id="IPR002044">
    <property type="entry name" value="CBM20"/>
</dbReference>
<comment type="similarity">
    <text evidence="2">Belongs to the MIP/aquaporin (TC 1.A.8) family.</text>
</comment>
<dbReference type="SMART" id="SM01065">
    <property type="entry name" value="CBM_2"/>
    <property type="match status" value="2"/>
</dbReference>
<evidence type="ECO:0000259" key="14">
    <source>
        <dbReference type="PROSITE" id="PS51782"/>
    </source>
</evidence>
<dbReference type="InterPro" id="IPR034294">
    <property type="entry name" value="Aquaporin_transptr"/>
</dbReference>
<dbReference type="PRINTS" id="PR00783">
    <property type="entry name" value="MINTRINSICP"/>
</dbReference>
<feature type="transmembrane region" description="Helical" evidence="12">
    <location>
        <begin position="641"/>
        <end position="662"/>
    </location>
</feature>
<dbReference type="InterPro" id="IPR000425">
    <property type="entry name" value="MIP"/>
</dbReference>
<dbReference type="FunFam" id="1.20.1080.10:FF:000024">
    <property type="entry name" value="MIP aquaporin (Eurofung)"/>
    <property type="match status" value="1"/>
</dbReference>
<evidence type="ECO:0000313" key="15">
    <source>
        <dbReference type="EMBL" id="RMY64522.1"/>
    </source>
</evidence>
<keyword evidence="5 12" id="KW-1133">Transmembrane helix</keyword>
<evidence type="ECO:0000256" key="9">
    <source>
        <dbReference type="ARBA" id="ARBA00023326"/>
    </source>
</evidence>
<dbReference type="GO" id="GO:0005886">
    <property type="term" value="C:plasma membrane"/>
    <property type="evidence" value="ECO:0007669"/>
    <property type="project" value="TreeGrafter"/>
</dbReference>
<comment type="subcellular location">
    <subcellularLocation>
        <location evidence="1">Membrane</location>
        <topology evidence="1">Multi-pass membrane protein</topology>
    </subcellularLocation>
</comment>
<organism evidence="15 16">
    <name type="scientific">Hortaea werneckii</name>
    <name type="common">Black yeast</name>
    <name type="synonym">Cladosporium werneckii</name>
    <dbReference type="NCBI Taxonomy" id="91943"/>
    <lineage>
        <taxon>Eukaryota</taxon>
        <taxon>Fungi</taxon>
        <taxon>Dikarya</taxon>
        <taxon>Ascomycota</taxon>
        <taxon>Pezizomycotina</taxon>
        <taxon>Dothideomycetes</taxon>
        <taxon>Dothideomycetidae</taxon>
        <taxon>Mycosphaerellales</taxon>
        <taxon>Teratosphaeriaceae</taxon>
        <taxon>Hortaea</taxon>
    </lineage>
</organism>
<reference evidence="15 16" key="1">
    <citation type="journal article" date="2018" name="BMC Genomics">
        <title>Genomic evidence for intraspecific hybridization in a clonal and extremely halotolerant yeast.</title>
        <authorList>
            <person name="Gostincar C."/>
            <person name="Stajich J.E."/>
            <person name="Zupancic J."/>
            <person name="Zalar P."/>
            <person name="Gunde-Cimerman N."/>
        </authorList>
    </citation>
    <scope>NUCLEOTIDE SEQUENCE [LARGE SCALE GENOMIC DNA]</scope>
    <source>
        <strain evidence="15 16">EXF-10513</strain>
    </source>
</reference>
<evidence type="ECO:0000256" key="11">
    <source>
        <dbReference type="SAM" id="MobiDB-lite"/>
    </source>
</evidence>
<comment type="caution">
    <text evidence="15">The sequence shown here is derived from an EMBL/GenBank/DDBJ whole genome shotgun (WGS) entry which is preliminary data.</text>
</comment>
<dbReference type="SUPFAM" id="SSF81338">
    <property type="entry name" value="Aquaporin-like"/>
    <property type="match status" value="1"/>
</dbReference>
<evidence type="ECO:0000256" key="1">
    <source>
        <dbReference type="ARBA" id="ARBA00004141"/>
    </source>
</evidence>
<evidence type="ECO:0000259" key="13">
    <source>
        <dbReference type="PROSITE" id="PS51166"/>
    </source>
</evidence>
<evidence type="ECO:0000256" key="12">
    <source>
        <dbReference type="SAM" id="Phobius"/>
    </source>
</evidence>
<dbReference type="Proteomes" id="UP000269539">
    <property type="component" value="Unassembled WGS sequence"/>
</dbReference>
<proteinExistence type="inferred from homology"/>
<dbReference type="InterPro" id="IPR023271">
    <property type="entry name" value="Aquaporin-like"/>
</dbReference>
<evidence type="ECO:0000256" key="3">
    <source>
        <dbReference type="ARBA" id="ARBA00022692"/>
    </source>
</evidence>
<evidence type="ECO:0000256" key="6">
    <source>
        <dbReference type="ARBA" id="ARBA00023136"/>
    </source>
</evidence>
<dbReference type="EMBL" id="QWIO01001936">
    <property type="protein sequence ID" value="RMY64522.1"/>
    <property type="molecule type" value="Genomic_DNA"/>
</dbReference>
<keyword evidence="4" id="KW-0677">Repeat</keyword>
<feature type="transmembrane region" description="Helical" evidence="12">
    <location>
        <begin position="749"/>
        <end position="769"/>
    </location>
</feature>